<dbReference type="InterPro" id="IPR008972">
    <property type="entry name" value="Cupredoxin"/>
</dbReference>
<dbReference type="GO" id="GO:0046274">
    <property type="term" value="P:lignin catabolic process"/>
    <property type="evidence" value="ECO:0007669"/>
    <property type="project" value="UniProtKB-KW"/>
</dbReference>
<evidence type="ECO:0000256" key="3">
    <source>
        <dbReference type="ARBA" id="ARBA00010609"/>
    </source>
</evidence>
<evidence type="ECO:0000256" key="10">
    <source>
        <dbReference type="ARBA" id="ARBA00023180"/>
    </source>
</evidence>
<comment type="cofactor">
    <cofactor evidence="2">
        <name>Cu cation</name>
        <dbReference type="ChEBI" id="CHEBI:23378"/>
    </cofactor>
</comment>
<reference evidence="16" key="1">
    <citation type="submission" date="2023-06" db="EMBL/GenBank/DDBJ databases">
        <title>Genome-scale phylogeny and comparative genomics of the fungal order Sordariales.</title>
        <authorList>
            <consortium name="Lawrence Berkeley National Laboratory"/>
            <person name="Hensen N."/>
            <person name="Bonometti L."/>
            <person name="Westerberg I."/>
            <person name="Brannstrom I.O."/>
            <person name="Guillou S."/>
            <person name="Cros-Aarteil S."/>
            <person name="Calhoun S."/>
            <person name="Haridas S."/>
            <person name="Kuo A."/>
            <person name="Mondo S."/>
            <person name="Pangilinan J."/>
            <person name="Riley R."/>
            <person name="LaButti K."/>
            <person name="Andreopoulos B."/>
            <person name="Lipzen A."/>
            <person name="Chen C."/>
            <person name="Yanf M."/>
            <person name="Daum C."/>
            <person name="Ng V."/>
            <person name="Clum A."/>
            <person name="Steindorff A."/>
            <person name="Ohm R."/>
            <person name="Martin F."/>
            <person name="Silar P."/>
            <person name="Natvig D."/>
            <person name="Lalanne C."/>
            <person name="Gautier V."/>
            <person name="Ament-velasquez S.L."/>
            <person name="Kruys A."/>
            <person name="Hutchinson M.I."/>
            <person name="Powell A.J."/>
            <person name="Barry K."/>
            <person name="Miller A.N."/>
            <person name="Grigoriev I.V."/>
            <person name="Debuchy R."/>
            <person name="Gladieux P."/>
            <person name="Thoren M.H."/>
            <person name="Johannesson H."/>
        </authorList>
    </citation>
    <scope>NUCLEOTIDE SEQUENCE</scope>
    <source>
        <strain evidence="16">SMH3391-2</strain>
    </source>
</reference>
<evidence type="ECO:0000256" key="5">
    <source>
        <dbReference type="ARBA" id="ARBA00022723"/>
    </source>
</evidence>
<comment type="catalytic activity">
    <reaction evidence="1">
        <text>4 hydroquinone + O2 = 4 benzosemiquinone + 2 H2O</text>
        <dbReference type="Rhea" id="RHEA:11276"/>
        <dbReference type="ChEBI" id="CHEBI:15377"/>
        <dbReference type="ChEBI" id="CHEBI:15379"/>
        <dbReference type="ChEBI" id="CHEBI:17594"/>
        <dbReference type="ChEBI" id="CHEBI:17977"/>
        <dbReference type="EC" id="1.10.3.2"/>
    </reaction>
</comment>
<gene>
    <name evidence="16" type="ORF">B0T17DRAFT_561948</name>
</gene>
<keyword evidence="5" id="KW-0479">Metal-binding</keyword>
<dbReference type="PROSITE" id="PS00079">
    <property type="entry name" value="MULTICOPPER_OXIDASE1"/>
    <property type="match status" value="1"/>
</dbReference>
<comment type="similarity">
    <text evidence="3">Belongs to the multicopper oxidase family.</text>
</comment>
<organism evidence="16 17">
    <name type="scientific">Bombardia bombarda</name>
    <dbReference type="NCBI Taxonomy" id="252184"/>
    <lineage>
        <taxon>Eukaryota</taxon>
        <taxon>Fungi</taxon>
        <taxon>Dikarya</taxon>
        <taxon>Ascomycota</taxon>
        <taxon>Pezizomycotina</taxon>
        <taxon>Sordariomycetes</taxon>
        <taxon>Sordariomycetidae</taxon>
        <taxon>Sordariales</taxon>
        <taxon>Lasiosphaeriaceae</taxon>
        <taxon>Bombardia</taxon>
    </lineage>
</organism>
<feature type="domain" description="Plastocyanin-like" evidence="15">
    <location>
        <begin position="74"/>
        <end position="182"/>
    </location>
</feature>
<dbReference type="EC" id="1.10.3.2" evidence="4"/>
<evidence type="ECO:0000259" key="15">
    <source>
        <dbReference type="Pfam" id="PF07732"/>
    </source>
</evidence>
<dbReference type="EMBL" id="JAULSR010000006">
    <property type="protein sequence ID" value="KAK0615565.1"/>
    <property type="molecule type" value="Genomic_DNA"/>
</dbReference>
<evidence type="ECO:0000259" key="14">
    <source>
        <dbReference type="Pfam" id="PF07731"/>
    </source>
</evidence>
<dbReference type="FunFam" id="2.60.40.420:FF:000045">
    <property type="entry name" value="Laccase 2"/>
    <property type="match status" value="1"/>
</dbReference>
<evidence type="ECO:0000256" key="8">
    <source>
        <dbReference type="ARBA" id="ARBA00023008"/>
    </source>
</evidence>
<dbReference type="CDD" id="cd13880">
    <property type="entry name" value="CuRO_2_MaLCC_like"/>
    <property type="match status" value="1"/>
</dbReference>
<protein>
    <recommendedName>
        <fullName evidence="4">laccase</fullName>
        <ecNumber evidence="4">1.10.3.2</ecNumber>
    </recommendedName>
</protein>
<dbReference type="Pfam" id="PF07731">
    <property type="entry name" value="Cu-oxidase_2"/>
    <property type="match status" value="1"/>
</dbReference>
<dbReference type="InterPro" id="IPR033138">
    <property type="entry name" value="Cu_oxidase_CS"/>
</dbReference>
<evidence type="ECO:0000259" key="13">
    <source>
        <dbReference type="Pfam" id="PF00394"/>
    </source>
</evidence>
<dbReference type="Proteomes" id="UP001174934">
    <property type="component" value="Unassembled WGS sequence"/>
</dbReference>
<keyword evidence="11" id="KW-0439">Lignin degradation</keyword>
<dbReference type="InterPro" id="IPR045087">
    <property type="entry name" value="Cu-oxidase_fam"/>
</dbReference>
<evidence type="ECO:0000256" key="12">
    <source>
        <dbReference type="SAM" id="SignalP"/>
    </source>
</evidence>
<dbReference type="FunFam" id="2.60.40.420:FF:000046">
    <property type="entry name" value="Multicopper oxidase"/>
    <property type="match status" value="1"/>
</dbReference>
<evidence type="ECO:0000256" key="4">
    <source>
        <dbReference type="ARBA" id="ARBA00012297"/>
    </source>
</evidence>
<keyword evidence="10" id="KW-0325">Glycoprotein</keyword>
<dbReference type="CDD" id="cd13854">
    <property type="entry name" value="CuRO_1_MaLCC_like"/>
    <property type="match status" value="1"/>
</dbReference>
<feature type="domain" description="Plastocyanin-like" evidence="13">
    <location>
        <begin position="193"/>
        <end position="348"/>
    </location>
</feature>
<keyword evidence="8" id="KW-0186">Copper</keyword>
<dbReference type="InterPro" id="IPR011707">
    <property type="entry name" value="Cu-oxidase-like_N"/>
</dbReference>
<evidence type="ECO:0000256" key="2">
    <source>
        <dbReference type="ARBA" id="ARBA00001935"/>
    </source>
</evidence>
<sequence length="593" mass="65468">MHFHKLLGGLVPLVSLATCAPTDATAAVSHNQCAHARWTRGFDVHTDWEERWPITGKTHIYNFEITEVDEFVGPDGVAKHNAMLINGGYPGPEIKVNWGDRIDVTVTNKLEFNGTSIHWHGFHQVNSNTMDGVSGVTECPIPPGGSKKYSFIATQYGTSWYHSHISSQYTNGIVGTIQVDGPSSYPYDTDLGTFPISDWYYDTADHIVTRMMDPTNPFRPGVPGSPPPSDNLLFNGKNINPLGPGGEYAKVKLAAGKRHRLRLINTSADNTFSISIVGHTMTVISADFVPVVPYPTDQIYIAVGQRYDVIIEANQPAGAYWMNATFAASGLCGTSCNPHPAAIVTYEGTDENALPTNPGTPPVDTYCSDDLPLQPVIDRSAPATTFTGTPKDTLSVSLEVRDDISKVFWEVNGKPVDVLWEKPTLQYVVEGNLTFPDNANIIELPEDNEWSFWVIQNVSPIPHPMHLHGHDFLILGRSDALPDPANATSPILFNPATDAALLKYERPLRRDTTMLPGFGWLVIAFRSNANPGAWNFHCHIPWHMSQGLSVKFLERPDKIASVMDLDYIRPNCESWKTYAPTDRYAKLDSGLRV</sequence>
<proteinExistence type="inferred from homology"/>
<evidence type="ECO:0000313" key="17">
    <source>
        <dbReference type="Proteomes" id="UP001174934"/>
    </source>
</evidence>
<keyword evidence="7" id="KW-0560">Oxidoreductase</keyword>
<name>A0AA39WHM2_9PEZI</name>
<evidence type="ECO:0000256" key="7">
    <source>
        <dbReference type="ARBA" id="ARBA00023002"/>
    </source>
</evidence>
<keyword evidence="17" id="KW-1185">Reference proteome</keyword>
<evidence type="ECO:0000256" key="1">
    <source>
        <dbReference type="ARBA" id="ARBA00000349"/>
    </source>
</evidence>
<feature type="chain" id="PRO_5041294581" description="laccase" evidence="12">
    <location>
        <begin position="20"/>
        <end position="593"/>
    </location>
</feature>
<keyword evidence="6 12" id="KW-0732">Signal</keyword>
<dbReference type="PANTHER" id="PTHR11709:SF87">
    <property type="entry name" value="LACCASE"/>
    <property type="match status" value="1"/>
</dbReference>
<dbReference type="Gene3D" id="2.60.40.420">
    <property type="entry name" value="Cupredoxins - blue copper proteins"/>
    <property type="match status" value="3"/>
</dbReference>
<dbReference type="GO" id="GO:0005507">
    <property type="term" value="F:copper ion binding"/>
    <property type="evidence" value="ECO:0007669"/>
    <property type="project" value="InterPro"/>
</dbReference>
<dbReference type="InterPro" id="IPR001117">
    <property type="entry name" value="Cu-oxidase_2nd"/>
</dbReference>
<dbReference type="PROSITE" id="PS00080">
    <property type="entry name" value="MULTICOPPER_OXIDASE2"/>
    <property type="match status" value="1"/>
</dbReference>
<dbReference type="Pfam" id="PF00394">
    <property type="entry name" value="Cu-oxidase"/>
    <property type="match status" value="1"/>
</dbReference>
<dbReference type="CDD" id="cd13901">
    <property type="entry name" value="CuRO_3_MaLCC_like"/>
    <property type="match status" value="1"/>
</dbReference>
<dbReference type="Pfam" id="PF07732">
    <property type="entry name" value="Cu-oxidase_3"/>
    <property type="match status" value="1"/>
</dbReference>
<accession>A0AA39WHM2</accession>
<feature type="signal peptide" evidence="12">
    <location>
        <begin position="1"/>
        <end position="19"/>
    </location>
</feature>
<evidence type="ECO:0000256" key="11">
    <source>
        <dbReference type="ARBA" id="ARBA00023185"/>
    </source>
</evidence>
<evidence type="ECO:0000313" key="16">
    <source>
        <dbReference type="EMBL" id="KAK0615565.1"/>
    </source>
</evidence>
<dbReference type="InterPro" id="IPR002355">
    <property type="entry name" value="Cu_oxidase_Cu_BS"/>
</dbReference>
<evidence type="ECO:0000256" key="9">
    <source>
        <dbReference type="ARBA" id="ARBA00023157"/>
    </source>
</evidence>
<dbReference type="SUPFAM" id="SSF49503">
    <property type="entry name" value="Cupredoxins"/>
    <property type="match status" value="3"/>
</dbReference>
<dbReference type="AlphaFoldDB" id="A0AA39WHM2"/>
<keyword evidence="9" id="KW-1015">Disulfide bond</keyword>
<comment type="caution">
    <text evidence="16">The sequence shown here is derived from an EMBL/GenBank/DDBJ whole genome shotgun (WGS) entry which is preliminary data.</text>
</comment>
<dbReference type="FunFam" id="2.60.40.420:FF:000021">
    <property type="entry name" value="Extracellular dihydrogeodin oxidase/laccase"/>
    <property type="match status" value="1"/>
</dbReference>
<feature type="domain" description="Plastocyanin-like" evidence="14">
    <location>
        <begin position="428"/>
        <end position="557"/>
    </location>
</feature>
<dbReference type="GO" id="GO:0052716">
    <property type="term" value="F:hydroquinone:oxygen oxidoreductase activity"/>
    <property type="evidence" value="ECO:0007669"/>
    <property type="project" value="UniProtKB-EC"/>
</dbReference>
<evidence type="ECO:0000256" key="6">
    <source>
        <dbReference type="ARBA" id="ARBA00022729"/>
    </source>
</evidence>
<dbReference type="PANTHER" id="PTHR11709">
    <property type="entry name" value="MULTI-COPPER OXIDASE"/>
    <property type="match status" value="1"/>
</dbReference>
<dbReference type="InterPro" id="IPR011706">
    <property type="entry name" value="Cu-oxidase_C"/>
</dbReference>